<evidence type="ECO:0000256" key="4">
    <source>
        <dbReference type="ARBA" id="ARBA00011881"/>
    </source>
</evidence>
<comment type="function">
    <text evidence="1">Plays an important role in the degradation of dermatan and keratan sulfates.</text>
</comment>
<comment type="subcellular location">
    <subcellularLocation>
        <location evidence="2">Lysosome</location>
    </subcellularLocation>
</comment>
<feature type="signal peptide" evidence="12">
    <location>
        <begin position="1"/>
        <end position="19"/>
    </location>
</feature>
<evidence type="ECO:0000259" key="13">
    <source>
        <dbReference type="Pfam" id="PF02836"/>
    </source>
</evidence>
<dbReference type="GO" id="GO:0005975">
    <property type="term" value="P:carbohydrate metabolic process"/>
    <property type="evidence" value="ECO:0007669"/>
    <property type="project" value="InterPro"/>
</dbReference>
<dbReference type="OrthoDB" id="408532at2759"/>
<dbReference type="PRINTS" id="PR00132">
    <property type="entry name" value="GLHYDRLASE2"/>
</dbReference>
<evidence type="ECO:0000256" key="5">
    <source>
        <dbReference type="ARBA" id="ARBA00012761"/>
    </source>
</evidence>
<accession>A0A067QYL0</accession>
<feature type="chain" id="PRO_5001644506" description="Beta-glucuronidase" evidence="12">
    <location>
        <begin position="20"/>
        <end position="633"/>
    </location>
</feature>
<keyword evidence="7 12" id="KW-0732">Signal</keyword>
<dbReference type="InterPro" id="IPR006103">
    <property type="entry name" value="Glyco_hydro_2_cat"/>
</dbReference>
<dbReference type="GO" id="GO:0019391">
    <property type="term" value="P:glucuronoside catabolic process"/>
    <property type="evidence" value="ECO:0007669"/>
    <property type="project" value="TreeGrafter"/>
</dbReference>
<dbReference type="InterPro" id="IPR006101">
    <property type="entry name" value="Glyco_hydro_2"/>
</dbReference>
<dbReference type="SUPFAM" id="SSF49303">
    <property type="entry name" value="beta-Galactosidase/glucuronidase domain"/>
    <property type="match status" value="1"/>
</dbReference>
<dbReference type="EMBL" id="KK852824">
    <property type="protein sequence ID" value="KDR15442.1"/>
    <property type="molecule type" value="Genomic_DNA"/>
</dbReference>
<dbReference type="InterPro" id="IPR006104">
    <property type="entry name" value="Glyco_hydro_2_N"/>
</dbReference>
<dbReference type="Proteomes" id="UP000027135">
    <property type="component" value="Unassembled WGS sequence"/>
</dbReference>
<dbReference type="Gene3D" id="3.20.20.80">
    <property type="entry name" value="Glycosidases"/>
    <property type="match status" value="1"/>
</dbReference>
<feature type="domain" description="Glycoside hydrolase family 2 catalytic" evidence="13">
    <location>
        <begin position="322"/>
        <end position="615"/>
    </location>
</feature>
<evidence type="ECO:0000256" key="7">
    <source>
        <dbReference type="ARBA" id="ARBA00022729"/>
    </source>
</evidence>
<dbReference type="InterPro" id="IPR023232">
    <property type="entry name" value="Glyco_hydro_2_AS"/>
</dbReference>
<dbReference type="FunFam" id="3.20.20.80:FF:000029">
    <property type="entry name" value="Beta-glucuronidase"/>
    <property type="match status" value="1"/>
</dbReference>
<dbReference type="STRING" id="136037.A0A067QYL0"/>
<keyword evidence="9" id="KW-0325">Glycoprotein</keyword>
<feature type="domain" description="Glycosyl hydrolases family 2 sugar binding" evidence="14">
    <location>
        <begin position="34"/>
        <end position="211"/>
    </location>
</feature>
<comment type="subunit">
    <text evidence="4">Homotetramer.</text>
</comment>
<dbReference type="Pfam" id="PF02837">
    <property type="entry name" value="Glyco_hydro_2_N"/>
    <property type="match status" value="1"/>
</dbReference>
<evidence type="ECO:0000313" key="16">
    <source>
        <dbReference type="Proteomes" id="UP000027135"/>
    </source>
</evidence>
<dbReference type="PANTHER" id="PTHR10066">
    <property type="entry name" value="BETA-GLUCURONIDASE"/>
    <property type="match status" value="1"/>
</dbReference>
<keyword evidence="16" id="KW-1185">Reference proteome</keyword>
<dbReference type="NCBIfam" id="NF007538">
    <property type="entry name" value="PRK10150.1"/>
    <property type="match status" value="1"/>
</dbReference>
<name>A0A067QYL0_ZOONE</name>
<proteinExistence type="inferred from homology"/>
<sequence>MEALSILLTLCIVLATSLSGILYPRESESREVVSLDGIWKFLTSPTEDQENGFRNKWYSTHFEKWIQMPVPSSYNDVTVNSAIRDYVGWVWYQHEFYVPKRWWADKQRVVLRFGSVHYTAMVWVNGKKACEHSGGHLPFQADITQLLLYGTANIVTVAVNNTLTPTSLPQGFIQHPNDTSRYPPGYILFHHDFDFFNYAGIHRPVYLYTTPQTYIDDITVITDIDGDVGIIKYVVKYKNKLMDLSSTPLCTVTVFAQNGTRITSVIGLTGKIHIPKANFWWPYLTSPTPGYLYTLKIHLNSETGDDVYRLPIGIRKISWNATTFLINNVPTHMRGFGKHEDSNLRGKGLDYTLLIRDYNLIAWLGANAYRTSHYPYAEEALDMADALGIMIIDESPACTIDYFTDELLQKHKAVMTELVRRDKNRPSVVMWSLANEPRSFRNESRKYFSALVNLTKSLDTTRPVSFVTSQTADTDKAVQFMDIICVNRYPAWYSDSGRTDLIQLQVKNELAKWHHVFNKPVLVTEYGAGSVIGMHTAPSSMWTEDYQVVTLKEHFKAFDALYKEGFLIGEMIWNFADFATPQEYIRPGGCKKGLFSRERQPKMAAHITRWRYWTLAQNSTNITLPDDLLFAGP</sequence>
<evidence type="ECO:0000256" key="6">
    <source>
        <dbReference type="ARBA" id="ARBA00016205"/>
    </source>
</evidence>
<protein>
    <recommendedName>
        <fullName evidence="6">Beta-glucuronidase</fullName>
        <ecNumber evidence="5">3.2.1.31</ecNumber>
    </recommendedName>
</protein>
<evidence type="ECO:0000256" key="8">
    <source>
        <dbReference type="ARBA" id="ARBA00022801"/>
    </source>
</evidence>
<dbReference type="Gene3D" id="2.60.120.260">
    <property type="entry name" value="Galactose-binding domain-like"/>
    <property type="match status" value="1"/>
</dbReference>
<evidence type="ECO:0000256" key="12">
    <source>
        <dbReference type="SAM" id="SignalP"/>
    </source>
</evidence>
<evidence type="ECO:0000256" key="2">
    <source>
        <dbReference type="ARBA" id="ARBA00004371"/>
    </source>
</evidence>
<dbReference type="InterPro" id="IPR017853">
    <property type="entry name" value="GH"/>
</dbReference>
<evidence type="ECO:0000259" key="14">
    <source>
        <dbReference type="Pfam" id="PF02837"/>
    </source>
</evidence>
<dbReference type="FunFam" id="2.60.40.10:FF:000628">
    <property type="entry name" value="Beta-glucuronidase"/>
    <property type="match status" value="1"/>
</dbReference>
<dbReference type="InterPro" id="IPR036156">
    <property type="entry name" value="Beta-gal/glucu_dom_sf"/>
</dbReference>
<evidence type="ECO:0000256" key="1">
    <source>
        <dbReference type="ARBA" id="ARBA00003025"/>
    </source>
</evidence>
<evidence type="ECO:0000256" key="10">
    <source>
        <dbReference type="ARBA" id="ARBA00023228"/>
    </source>
</evidence>
<dbReference type="InterPro" id="IPR013783">
    <property type="entry name" value="Ig-like_fold"/>
</dbReference>
<dbReference type="PROSITE" id="PS00608">
    <property type="entry name" value="GLYCOSYL_HYDROL_F2_2"/>
    <property type="match status" value="1"/>
</dbReference>
<dbReference type="InterPro" id="IPR008979">
    <property type="entry name" value="Galactose-bd-like_sf"/>
</dbReference>
<keyword evidence="10" id="KW-0458">Lysosome</keyword>
<dbReference type="PANTHER" id="PTHR10066:SF67">
    <property type="entry name" value="BETA-GLUCURONIDASE"/>
    <property type="match status" value="1"/>
</dbReference>
<dbReference type="GO" id="GO:0004566">
    <property type="term" value="F:beta-glucuronidase activity"/>
    <property type="evidence" value="ECO:0007669"/>
    <property type="project" value="UniProtKB-EC"/>
</dbReference>
<evidence type="ECO:0000313" key="15">
    <source>
        <dbReference type="EMBL" id="KDR15442.1"/>
    </source>
</evidence>
<dbReference type="Gene3D" id="2.60.40.10">
    <property type="entry name" value="Immunoglobulins"/>
    <property type="match status" value="1"/>
</dbReference>
<organism evidence="15 16">
    <name type="scientific">Zootermopsis nevadensis</name>
    <name type="common">Dampwood termite</name>
    <dbReference type="NCBI Taxonomy" id="136037"/>
    <lineage>
        <taxon>Eukaryota</taxon>
        <taxon>Metazoa</taxon>
        <taxon>Ecdysozoa</taxon>
        <taxon>Arthropoda</taxon>
        <taxon>Hexapoda</taxon>
        <taxon>Insecta</taxon>
        <taxon>Pterygota</taxon>
        <taxon>Neoptera</taxon>
        <taxon>Polyneoptera</taxon>
        <taxon>Dictyoptera</taxon>
        <taxon>Blattodea</taxon>
        <taxon>Blattoidea</taxon>
        <taxon>Termitoidae</taxon>
        <taxon>Termopsidae</taxon>
        <taxon>Zootermopsis</taxon>
    </lineage>
</organism>
<dbReference type="SUPFAM" id="SSF51445">
    <property type="entry name" value="(Trans)glycosidases"/>
    <property type="match status" value="1"/>
</dbReference>
<dbReference type="GO" id="GO:0005615">
    <property type="term" value="C:extracellular space"/>
    <property type="evidence" value="ECO:0007669"/>
    <property type="project" value="TreeGrafter"/>
</dbReference>
<gene>
    <name evidence="15" type="ORF">L798_09147</name>
</gene>
<dbReference type="EC" id="3.2.1.31" evidence="5"/>
<comment type="similarity">
    <text evidence="3">Belongs to the glycosyl hydrolase 2 family.</text>
</comment>
<dbReference type="GO" id="GO:0030246">
    <property type="term" value="F:carbohydrate binding"/>
    <property type="evidence" value="ECO:0007669"/>
    <property type="project" value="TreeGrafter"/>
</dbReference>
<dbReference type="InParanoid" id="A0A067QYL0"/>
<dbReference type="GO" id="GO:0005764">
    <property type="term" value="C:lysosome"/>
    <property type="evidence" value="ECO:0007669"/>
    <property type="project" value="UniProtKB-SubCell"/>
</dbReference>
<dbReference type="OMA" id="HRTEGDR"/>
<dbReference type="eggNOG" id="KOG2024">
    <property type="taxonomic scope" value="Eukaryota"/>
</dbReference>
<dbReference type="AlphaFoldDB" id="A0A067QYL0"/>
<dbReference type="SUPFAM" id="SSF49785">
    <property type="entry name" value="Galactose-binding domain-like"/>
    <property type="match status" value="1"/>
</dbReference>
<evidence type="ECO:0000256" key="9">
    <source>
        <dbReference type="ARBA" id="ARBA00023180"/>
    </source>
</evidence>
<evidence type="ECO:0000256" key="3">
    <source>
        <dbReference type="ARBA" id="ARBA00007401"/>
    </source>
</evidence>
<evidence type="ECO:0000256" key="11">
    <source>
        <dbReference type="ARBA" id="ARBA00023295"/>
    </source>
</evidence>
<keyword evidence="11" id="KW-0326">Glycosidase</keyword>
<dbReference type="Pfam" id="PF02836">
    <property type="entry name" value="Glyco_hydro_2_C"/>
    <property type="match status" value="1"/>
</dbReference>
<keyword evidence="8" id="KW-0378">Hydrolase</keyword>
<dbReference type="FunFam" id="2.60.120.260:FF:000027">
    <property type="entry name" value="Beta-glucuronidase"/>
    <property type="match status" value="1"/>
</dbReference>
<reference evidence="15 16" key="1">
    <citation type="journal article" date="2014" name="Nat. Commun.">
        <title>Molecular traces of alternative social organization in a termite genome.</title>
        <authorList>
            <person name="Terrapon N."/>
            <person name="Li C."/>
            <person name="Robertson H.M."/>
            <person name="Ji L."/>
            <person name="Meng X."/>
            <person name="Booth W."/>
            <person name="Chen Z."/>
            <person name="Childers C.P."/>
            <person name="Glastad K.M."/>
            <person name="Gokhale K."/>
            <person name="Gowin J."/>
            <person name="Gronenberg W."/>
            <person name="Hermansen R.A."/>
            <person name="Hu H."/>
            <person name="Hunt B.G."/>
            <person name="Huylmans A.K."/>
            <person name="Khalil S.M."/>
            <person name="Mitchell R.D."/>
            <person name="Munoz-Torres M.C."/>
            <person name="Mustard J.A."/>
            <person name="Pan H."/>
            <person name="Reese J.T."/>
            <person name="Scharf M.E."/>
            <person name="Sun F."/>
            <person name="Vogel H."/>
            <person name="Xiao J."/>
            <person name="Yang W."/>
            <person name="Yang Z."/>
            <person name="Yang Z."/>
            <person name="Zhou J."/>
            <person name="Zhu J."/>
            <person name="Brent C.S."/>
            <person name="Elsik C.G."/>
            <person name="Goodisman M.A."/>
            <person name="Liberles D.A."/>
            <person name="Roe R.M."/>
            <person name="Vargo E.L."/>
            <person name="Vilcinskas A."/>
            <person name="Wang J."/>
            <person name="Bornberg-Bauer E."/>
            <person name="Korb J."/>
            <person name="Zhang G."/>
            <person name="Liebig J."/>
        </authorList>
    </citation>
    <scope>NUCLEOTIDE SEQUENCE [LARGE SCALE GENOMIC DNA]</scope>
    <source>
        <tissue evidence="15">Whole organism</tissue>
    </source>
</reference>